<reference evidence="1 2" key="1">
    <citation type="submission" date="2018-07" db="EMBL/GenBank/DDBJ databases">
        <title>The complete nuclear genome of the prasinophyte Chloropicon primus (CCMP1205).</title>
        <authorList>
            <person name="Pombert J.-F."/>
            <person name="Otis C."/>
            <person name="Turmel M."/>
            <person name="Lemieux C."/>
        </authorList>
    </citation>
    <scope>NUCLEOTIDE SEQUENCE [LARGE SCALE GENOMIC DNA]</scope>
    <source>
        <strain evidence="1 2">CCMP1205</strain>
    </source>
</reference>
<dbReference type="Proteomes" id="UP000316726">
    <property type="component" value="Chromosome 4"/>
</dbReference>
<evidence type="ECO:0000313" key="1">
    <source>
        <dbReference type="EMBL" id="QDZ20613.1"/>
    </source>
</evidence>
<dbReference type="AlphaFoldDB" id="A0A5B8MJG7"/>
<evidence type="ECO:0000313" key="2">
    <source>
        <dbReference type="Proteomes" id="UP000316726"/>
    </source>
</evidence>
<keyword evidence="2" id="KW-1185">Reference proteome</keyword>
<protein>
    <submittedName>
        <fullName evidence="1">Uncharacterized protein</fullName>
    </submittedName>
</protein>
<accession>A0A5B8MJG7</accession>
<sequence>MGVVGRRQTWAPDCRGFDPEGLKSDCNVLALGLLPKAPTKLQKIVEGDDEGGRQQGFEAGDIVRLVRGTSGSEGTEERLLAQATRALVDFSGRQQEIIRSLRSENEALRGNHETRLSAQKAGKEVNALTQCTLRVCHGKLQALLLDSGINGSEARGEEILGCIHRLHGTVESALQLVEDALVRPGSAIDATCESEFPQAVDDDECLSAATAEKVELLPLERPGKGRPLLRPWRSFSKKVRKLAKACFRPNHVGDDKAEGNAAESRLRECRELLKEVKCWLLHWNSTQSAFHDGSEGAVRVGEPEAPEAQRALQTIQAMLKKSESYACDAVSKLLSNCDSLSSELGRHEVLERELLSKLDEMNLSILRSENKACAVAMELLMMTPQSNPL</sequence>
<dbReference type="EMBL" id="CP031037">
    <property type="protein sequence ID" value="QDZ20613.1"/>
    <property type="molecule type" value="Genomic_DNA"/>
</dbReference>
<gene>
    <name evidence="1" type="ORF">A3770_04p31310</name>
</gene>
<name>A0A5B8MJG7_9CHLO</name>
<organism evidence="1 2">
    <name type="scientific">Chloropicon primus</name>
    <dbReference type="NCBI Taxonomy" id="1764295"/>
    <lineage>
        <taxon>Eukaryota</taxon>
        <taxon>Viridiplantae</taxon>
        <taxon>Chlorophyta</taxon>
        <taxon>Chloropicophyceae</taxon>
        <taxon>Chloropicales</taxon>
        <taxon>Chloropicaceae</taxon>
        <taxon>Chloropicon</taxon>
    </lineage>
</organism>
<proteinExistence type="predicted"/>